<keyword evidence="1" id="KW-0812">Transmembrane</keyword>
<dbReference type="AlphaFoldDB" id="A0A812UUR8"/>
<keyword evidence="1" id="KW-1133">Transmembrane helix</keyword>
<comment type="caution">
    <text evidence="2">The sequence shown here is derived from an EMBL/GenBank/DDBJ whole genome shotgun (WGS) entry which is preliminary data.</text>
</comment>
<organism evidence="2 3">
    <name type="scientific">Symbiodinium natans</name>
    <dbReference type="NCBI Taxonomy" id="878477"/>
    <lineage>
        <taxon>Eukaryota</taxon>
        <taxon>Sar</taxon>
        <taxon>Alveolata</taxon>
        <taxon>Dinophyceae</taxon>
        <taxon>Suessiales</taxon>
        <taxon>Symbiodiniaceae</taxon>
        <taxon>Symbiodinium</taxon>
    </lineage>
</organism>
<reference evidence="2" key="1">
    <citation type="submission" date="2021-02" db="EMBL/GenBank/DDBJ databases">
        <authorList>
            <person name="Dougan E. K."/>
            <person name="Rhodes N."/>
            <person name="Thang M."/>
            <person name="Chan C."/>
        </authorList>
    </citation>
    <scope>NUCLEOTIDE SEQUENCE</scope>
</reference>
<gene>
    <name evidence="2" type="ORF">SNAT2548_LOCUS34139</name>
</gene>
<keyword evidence="1" id="KW-0472">Membrane</keyword>
<name>A0A812UUR8_9DINO</name>
<feature type="non-terminal residue" evidence="2">
    <location>
        <position position="76"/>
    </location>
</feature>
<accession>A0A812UUR8</accession>
<sequence>MGHTSHSGHSGKAVREFAARMIGVLAALLLVGVIAIITTVDAQILTLPRPLGAPPPTVCVTMRNDSKGSKFLLHVK</sequence>
<evidence type="ECO:0000256" key="1">
    <source>
        <dbReference type="SAM" id="Phobius"/>
    </source>
</evidence>
<dbReference type="Proteomes" id="UP000604046">
    <property type="component" value="Unassembled WGS sequence"/>
</dbReference>
<protein>
    <submittedName>
        <fullName evidence="2">Uncharacterized protein</fullName>
    </submittedName>
</protein>
<evidence type="ECO:0000313" key="2">
    <source>
        <dbReference type="EMBL" id="CAE7600042.1"/>
    </source>
</evidence>
<evidence type="ECO:0000313" key="3">
    <source>
        <dbReference type="Proteomes" id="UP000604046"/>
    </source>
</evidence>
<keyword evidence="3" id="KW-1185">Reference proteome</keyword>
<feature type="transmembrane region" description="Helical" evidence="1">
    <location>
        <begin position="21"/>
        <end position="40"/>
    </location>
</feature>
<proteinExistence type="predicted"/>
<dbReference type="EMBL" id="CAJNDS010002794">
    <property type="protein sequence ID" value="CAE7600042.1"/>
    <property type="molecule type" value="Genomic_DNA"/>
</dbReference>